<keyword evidence="2 5" id="KW-0812">Transmembrane</keyword>
<dbReference type="GO" id="GO:0016020">
    <property type="term" value="C:membrane"/>
    <property type="evidence" value="ECO:0007669"/>
    <property type="project" value="UniProtKB-SubCell"/>
</dbReference>
<dbReference type="PANTHER" id="PTHR42723">
    <property type="entry name" value="CHLOROPHYLL SYNTHASE"/>
    <property type="match status" value="1"/>
</dbReference>
<evidence type="ECO:0000256" key="1">
    <source>
        <dbReference type="ARBA" id="ARBA00004141"/>
    </source>
</evidence>
<feature type="transmembrane region" description="Helical" evidence="5">
    <location>
        <begin position="122"/>
        <end position="139"/>
    </location>
</feature>
<evidence type="ECO:0000313" key="6">
    <source>
        <dbReference type="EMBL" id="HDM90824.1"/>
    </source>
</evidence>
<feature type="transmembrane region" description="Helical" evidence="5">
    <location>
        <begin position="218"/>
        <end position="235"/>
    </location>
</feature>
<organism evidence="6">
    <name type="scientific">candidate division WOR-3 bacterium</name>
    <dbReference type="NCBI Taxonomy" id="2052148"/>
    <lineage>
        <taxon>Bacteria</taxon>
        <taxon>Bacteria division WOR-3</taxon>
    </lineage>
</organism>
<dbReference type="EMBL" id="DRBW01000236">
    <property type="protein sequence ID" value="HDM90824.1"/>
    <property type="molecule type" value="Genomic_DNA"/>
</dbReference>
<evidence type="ECO:0008006" key="7">
    <source>
        <dbReference type="Google" id="ProtNLM"/>
    </source>
</evidence>
<feature type="transmembrane region" description="Helical" evidence="5">
    <location>
        <begin position="96"/>
        <end position="116"/>
    </location>
</feature>
<comment type="caution">
    <text evidence="6">The sequence shown here is derived from an EMBL/GenBank/DDBJ whole genome shotgun (WGS) entry which is preliminary data.</text>
</comment>
<keyword evidence="3 5" id="KW-1133">Transmembrane helix</keyword>
<evidence type="ECO:0000256" key="5">
    <source>
        <dbReference type="SAM" id="Phobius"/>
    </source>
</evidence>
<dbReference type="Pfam" id="PF01040">
    <property type="entry name" value="UbiA"/>
    <property type="match status" value="1"/>
</dbReference>
<feature type="transmembrane region" description="Helical" evidence="5">
    <location>
        <begin position="45"/>
        <end position="75"/>
    </location>
</feature>
<dbReference type="GO" id="GO:0016765">
    <property type="term" value="F:transferase activity, transferring alkyl or aryl (other than methyl) groups"/>
    <property type="evidence" value="ECO:0007669"/>
    <property type="project" value="InterPro"/>
</dbReference>
<evidence type="ECO:0000256" key="2">
    <source>
        <dbReference type="ARBA" id="ARBA00022692"/>
    </source>
</evidence>
<accession>A0A7C0XBT2</accession>
<keyword evidence="4 5" id="KW-0472">Membrane</keyword>
<comment type="subcellular location">
    <subcellularLocation>
        <location evidence="1">Membrane</location>
        <topology evidence="1">Multi-pass membrane protein</topology>
    </subcellularLocation>
</comment>
<dbReference type="InterPro" id="IPR000537">
    <property type="entry name" value="UbiA_prenyltransferase"/>
</dbReference>
<sequence length="242" mass="26797">GKALLVSLSVLFSFFTSVVLNDFNDLSIDGLNHKENPLKDDIESYGYRLAGFTFLLISLILALCAGYRMFLIVLLGNVLHFTYSSPPFRLKRFYPLSVFLLAVGALLAAIAGFAVYESARPLLAFPLKASLFIVIPLFLSLNFRDLTDFEGDMAHDVSTLFTLLGPAKGKWAAALLIFLGYLSTSLILGYLPLLFVSVPLGILSALVVLREPFREKHIFFIYFLFVAALSVLFNLKPEVLIG</sequence>
<feature type="transmembrane region" description="Helical" evidence="5">
    <location>
        <begin position="187"/>
        <end position="209"/>
    </location>
</feature>
<dbReference type="Proteomes" id="UP000885931">
    <property type="component" value="Unassembled WGS sequence"/>
</dbReference>
<feature type="non-terminal residue" evidence="6">
    <location>
        <position position="1"/>
    </location>
</feature>
<evidence type="ECO:0000256" key="3">
    <source>
        <dbReference type="ARBA" id="ARBA00022989"/>
    </source>
</evidence>
<dbReference type="PANTHER" id="PTHR42723:SF1">
    <property type="entry name" value="CHLOROPHYLL SYNTHASE, CHLOROPLASTIC"/>
    <property type="match status" value="1"/>
</dbReference>
<protein>
    <recommendedName>
        <fullName evidence="7">Ubiquinone biosynthesis protein UbiA</fullName>
    </recommendedName>
</protein>
<dbReference type="AlphaFoldDB" id="A0A7C0XBT2"/>
<dbReference type="Gene3D" id="1.10.357.140">
    <property type="entry name" value="UbiA prenyltransferase"/>
    <property type="match status" value="1"/>
</dbReference>
<dbReference type="InterPro" id="IPR044878">
    <property type="entry name" value="UbiA_sf"/>
</dbReference>
<name>A0A7C0XBT2_UNCW3</name>
<reference evidence="6" key="1">
    <citation type="journal article" date="2020" name="mSystems">
        <title>Genome- and Community-Level Interaction Insights into Carbon Utilization and Element Cycling Functions of Hydrothermarchaeota in Hydrothermal Sediment.</title>
        <authorList>
            <person name="Zhou Z."/>
            <person name="Liu Y."/>
            <person name="Xu W."/>
            <person name="Pan J."/>
            <person name="Luo Z.H."/>
            <person name="Li M."/>
        </authorList>
    </citation>
    <scope>NUCLEOTIDE SEQUENCE [LARGE SCALE GENOMIC DNA]</scope>
    <source>
        <strain evidence="6">HyVt-237</strain>
    </source>
</reference>
<dbReference type="InterPro" id="IPR050475">
    <property type="entry name" value="Prenyltransferase_related"/>
</dbReference>
<proteinExistence type="predicted"/>
<feature type="transmembrane region" description="Helical" evidence="5">
    <location>
        <begin position="160"/>
        <end position="181"/>
    </location>
</feature>
<evidence type="ECO:0000256" key="4">
    <source>
        <dbReference type="ARBA" id="ARBA00023136"/>
    </source>
</evidence>
<gene>
    <name evidence="6" type="ORF">ENG67_06435</name>
</gene>